<dbReference type="PROSITE" id="PS51257">
    <property type="entry name" value="PROKAR_LIPOPROTEIN"/>
    <property type="match status" value="1"/>
</dbReference>
<evidence type="ECO:0000313" key="8">
    <source>
        <dbReference type="Proteomes" id="UP000183107"/>
    </source>
</evidence>
<evidence type="ECO:0000256" key="5">
    <source>
        <dbReference type="ARBA" id="ARBA00023288"/>
    </source>
</evidence>
<keyword evidence="2 6" id="KW-0732">Signal</keyword>
<dbReference type="Gene3D" id="3.40.50.10610">
    <property type="entry name" value="ABC-type transport auxiliary lipoprotein component"/>
    <property type="match status" value="1"/>
</dbReference>
<dbReference type="OrthoDB" id="9793163at2"/>
<dbReference type="STRING" id="1266925.GCA_000619905_00800"/>
<name>A0A1I4XD22_9PROT</name>
<evidence type="ECO:0000256" key="6">
    <source>
        <dbReference type="SAM" id="SignalP"/>
    </source>
</evidence>
<evidence type="ECO:0000256" key="2">
    <source>
        <dbReference type="ARBA" id="ARBA00022729"/>
    </source>
</evidence>
<accession>A0A1I4XD22</accession>
<evidence type="ECO:0000313" key="7">
    <source>
        <dbReference type="EMBL" id="SFN23797.1"/>
    </source>
</evidence>
<keyword evidence="5" id="KW-0449">Lipoprotein</keyword>
<sequence length="226" mass="24065">MNKKLSIICALLMLSACASPTRTVQEGVKDPGPKVTARPLPAAERMTIGIARFTNESIYGSGLFTDASGDRIGKQASDLLARHLMATQRFNVVERQDIGKLAAEADLMGVSKEQFKQNLKGVDALILGSVAELGRDTTGNSWLVGKQKTQRARARVVLRLVDPKTGQLFYTQEGSGEADLSSSSTFGFGGATGFDSTLEGKAIDAAIVNMINSVAQTLDARRTTGQ</sequence>
<evidence type="ECO:0000256" key="1">
    <source>
        <dbReference type="ARBA" id="ARBA00022475"/>
    </source>
</evidence>
<proteinExistence type="predicted"/>
<dbReference type="Proteomes" id="UP000183107">
    <property type="component" value="Unassembled WGS sequence"/>
</dbReference>
<evidence type="ECO:0000256" key="4">
    <source>
        <dbReference type="ARBA" id="ARBA00023139"/>
    </source>
</evidence>
<protein>
    <submittedName>
        <fullName evidence="7">Curli biogenesis system outer membrane secretion channel CsgG</fullName>
    </submittedName>
</protein>
<dbReference type="Pfam" id="PF03783">
    <property type="entry name" value="CsgG"/>
    <property type="match status" value="1"/>
</dbReference>
<dbReference type="eggNOG" id="COG1462">
    <property type="taxonomic scope" value="Bacteria"/>
</dbReference>
<keyword evidence="4" id="KW-0564">Palmitate</keyword>
<reference evidence="8" key="1">
    <citation type="submission" date="2016-10" db="EMBL/GenBank/DDBJ databases">
        <authorList>
            <person name="Varghese N."/>
        </authorList>
    </citation>
    <scope>NUCLEOTIDE SEQUENCE [LARGE SCALE GENOMIC DNA]</scope>
    <source>
        <strain evidence="8">Nsp8</strain>
    </source>
</reference>
<dbReference type="RefSeq" id="WP_074795362.1">
    <property type="nucleotide sequence ID" value="NZ_FOVJ01000001.1"/>
</dbReference>
<keyword evidence="3" id="KW-0472">Membrane</keyword>
<organism evidence="7 8">
    <name type="scientific">Nitrosospira briensis</name>
    <dbReference type="NCBI Taxonomy" id="35799"/>
    <lineage>
        <taxon>Bacteria</taxon>
        <taxon>Pseudomonadati</taxon>
        <taxon>Pseudomonadota</taxon>
        <taxon>Betaproteobacteria</taxon>
        <taxon>Nitrosomonadales</taxon>
        <taxon>Nitrosomonadaceae</taxon>
        <taxon>Nitrosospira</taxon>
    </lineage>
</organism>
<feature type="chain" id="PRO_5010235145" evidence="6">
    <location>
        <begin position="19"/>
        <end position="226"/>
    </location>
</feature>
<feature type="signal peptide" evidence="6">
    <location>
        <begin position="1"/>
        <end position="18"/>
    </location>
</feature>
<dbReference type="AlphaFoldDB" id="A0A1I4XD22"/>
<keyword evidence="1" id="KW-1003">Cell membrane</keyword>
<dbReference type="EMBL" id="FOVJ01000001">
    <property type="protein sequence ID" value="SFN23797.1"/>
    <property type="molecule type" value="Genomic_DNA"/>
</dbReference>
<dbReference type="GO" id="GO:0030288">
    <property type="term" value="C:outer membrane-bounded periplasmic space"/>
    <property type="evidence" value="ECO:0007669"/>
    <property type="project" value="InterPro"/>
</dbReference>
<keyword evidence="8" id="KW-1185">Reference proteome</keyword>
<dbReference type="PANTHER" id="PTHR41164">
    <property type="entry name" value="CURLI PRODUCTION ASSEMBLY/TRANSPORT COMPONENT CSGG"/>
    <property type="match status" value="1"/>
</dbReference>
<gene>
    <name evidence="7" type="ORF">SAMN05216386_0057</name>
</gene>
<evidence type="ECO:0000256" key="3">
    <source>
        <dbReference type="ARBA" id="ARBA00023136"/>
    </source>
</evidence>
<dbReference type="PANTHER" id="PTHR41164:SF1">
    <property type="entry name" value="CURLI PRODUCTION ASSEMBLY_TRANSPORT COMPONENT CSGG"/>
    <property type="match status" value="1"/>
</dbReference>
<dbReference type="InterPro" id="IPR005534">
    <property type="entry name" value="Curli_assmbl/transp-comp_CsgG"/>
</dbReference>